<proteinExistence type="predicted"/>
<evidence type="ECO:0000313" key="1">
    <source>
        <dbReference type="EMBL" id="KZT27969.1"/>
    </source>
</evidence>
<reference evidence="1 2" key="1">
    <citation type="journal article" date="2016" name="Mol. Biol. Evol.">
        <title>Comparative Genomics of Early-Diverging Mushroom-Forming Fungi Provides Insights into the Origins of Lignocellulose Decay Capabilities.</title>
        <authorList>
            <person name="Nagy L.G."/>
            <person name="Riley R."/>
            <person name="Tritt A."/>
            <person name="Adam C."/>
            <person name="Daum C."/>
            <person name="Floudas D."/>
            <person name="Sun H."/>
            <person name="Yadav J.S."/>
            <person name="Pangilinan J."/>
            <person name="Larsson K.H."/>
            <person name="Matsuura K."/>
            <person name="Barry K."/>
            <person name="Labutti K."/>
            <person name="Kuo R."/>
            <person name="Ohm R.A."/>
            <person name="Bhattacharya S.S."/>
            <person name="Shirouzu T."/>
            <person name="Yoshinaga Y."/>
            <person name="Martin F.M."/>
            <person name="Grigoriev I.V."/>
            <person name="Hibbett D.S."/>
        </authorList>
    </citation>
    <scope>NUCLEOTIDE SEQUENCE [LARGE SCALE GENOMIC DNA]</scope>
    <source>
        <strain evidence="1 2">HHB14362 ss-1</strain>
    </source>
</reference>
<accession>A0A165UD11</accession>
<sequence>MPPQTDSALPTRLSSISNDLHGRKLRVVGRVLSYDSANGCILLEDEKYALVVDVTLCIDPFKEQAWLRDRKEAVMVFGYLERLEVSDFCCASS</sequence>
<gene>
    <name evidence="1" type="ORF">NEOLEDRAFT_1059228</name>
</gene>
<evidence type="ECO:0008006" key="3">
    <source>
        <dbReference type="Google" id="ProtNLM"/>
    </source>
</evidence>
<name>A0A165UD11_9AGAM</name>
<dbReference type="OrthoDB" id="3258172at2759"/>
<dbReference type="InParanoid" id="A0A165UD11"/>
<keyword evidence="2" id="KW-1185">Reference proteome</keyword>
<dbReference type="EMBL" id="KV425559">
    <property type="protein sequence ID" value="KZT27969.1"/>
    <property type="molecule type" value="Genomic_DNA"/>
</dbReference>
<dbReference type="AlphaFoldDB" id="A0A165UD11"/>
<dbReference type="Gene3D" id="2.40.50.140">
    <property type="entry name" value="Nucleic acid-binding proteins"/>
    <property type="match status" value="1"/>
</dbReference>
<dbReference type="Proteomes" id="UP000076761">
    <property type="component" value="Unassembled WGS sequence"/>
</dbReference>
<evidence type="ECO:0000313" key="2">
    <source>
        <dbReference type="Proteomes" id="UP000076761"/>
    </source>
</evidence>
<dbReference type="InterPro" id="IPR012340">
    <property type="entry name" value="NA-bd_OB-fold"/>
</dbReference>
<organism evidence="1 2">
    <name type="scientific">Neolentinus lepideus HHB14362 ss-1</name>
    <dbReference type="NCBI Taxonomy" id="1314782"/>
    <lineage>
        <taxon>Eukaryota</taxon>
        <taxon>Fungi</taxon>
        <taxon>Dikarya</taxon>
        <taxon>Basidiomycota</taxon>
        <taxon>Agaricomycotina</taxon>
        <taxon>Agaricomycetes</taxon>
        <taxon>Gloeophyllales</taxon>
        <taxon>Gloeophyllaceae</taxon>
        <taxon>Neolentinus</taxon>
    </lineage>
</organism>
<protein>
    <recommendedName>
        <fullName evidence="3">Replication factor A protein 3</fullName>
    </recommendedName>
</protein>